<comment type="caution">
    <text evidence="4">The sequence shown here is derived from an EMBL/GenBank/DDBJ whole genome shotgun (WGS) entry which is preliminary data.</text>
</comment>
<dbReference type="InterPro" id="IPR051541">
    <property type="entry name" value="PTS_SugarTrans_NitroReg"/>
</dbReference>
<dbReference type="InterPro" id="IPR002178">
    <property type="entry name" value="PTS_EIIA_type-2_dom"/>
</dbReference>
<dbReference type="Gene3D" id="3.40.930.10">
    <property type="entry name" value="Mannitol-specific EII, Chain A"/>
    <property type="match status" value="1"/>
</dbReference>
<keyword evidence="5" id="KW-1185">Reference proteome</keyword>
<reference evidence="4 5" key="1">
    <citation type="submission" date="2015-02" db="EMBL/GenBank/DDBJ databases">
        <title>Single-cell genomics of uncultivated deep-branching MTB reveals a conserved set of magnetosome genes.</title>
        <authorList>
            <person name="Kolinko S."/>
            <person name="Richter M."/>
            <person name="Glockner F.O."/>
            <person name="Brachmann A."/>
            <person name="Schuler D."/>
        </authorList>
    </citation>
    <scope>NUCLEOTIDE SEQUENCE [LARGE SCALE GENOMIC DNA]</scope>
    <source>
        <strain evidence="4">SKK-01</strain>
    </source>
</reference>
<name>A0A0F0CS05_9BACT</name>
<dbReference type="EMBL" id="JYNY01000016">
    <property type="protein sequence ID" value="KJJ86077.1"/>
    <property type="molecule type" value="Genomic_DNA"/>
</dbReference>
<dbReference type="PROSITE" id="PS51094">
    <property type="entry name" value="PTS_EIIA_TYPE_2"/>
    <property type="match status" value="1"/>
</dbReference>
<dbReference type="PANTHER" id="PTHR47738">
    <property type="entry name" value="PTS SYSTEM FRUCTOSE-LIKE EIIA COMPONENT-RELATED"/>
    <property type="match status" value="1"/>
</dbReference>
<proteinExistence type="predicted"/>
<evidence type="ECO:0000313" key="5">
    <source>
        <dbReference type="Proteomes" id="UP000033428"/>
    </source>
</evidence>
<dbReference type="InterPro" id="IPR016152">
    <property type="entry name" value="PTrfase/Anion_transptr"/>
</dbReference>
<gene>
    <name evidence="4" type="ORF">OMAG_000067</name>
</gene>
<dbReference type="AlphaFoldDB" id="A0A0F0CS05"/>
<evidence type="ECO:0000313" key="4">
    <source>
        <dbReference type="EMBL" id="KJJ86077.1"/>
    </source>
</evidence>
<dbReference type="PANTHER" id="PTHR47738:SF2">
    <property type="entry name" value="PTS SYSTEM FRUCTOSE-LIKE EIIA COMPONENT"/>
    <property type="match status" value="1"/>
</dbReference>
<dbReference type="Pfam" id="PF00359">
    <property type="entry name" value="PTS_EIIA_2"/>
    <property type="match status" value="1"/>
</dbReference>
<dbReference type="SUPFAM" id="SSF55804">
    <property type="entry name" value="Phoshotransferase/anion transport protein"/>
    <property type="match status" value="1"/>
</dbReference>
<accession>A0A0F0CS05</accession>
<dbReference type="GO" id="GO:0016740">
    <property type="term" value="F:transferase activity"/>
    <property type="evidence" value="ECO:0007669"/>
    <property type="project" value="UniProtKB-KW"/>
</dbReference>
<dbReference type="FunFam" id="3.40.930.10:FF:000009">
    <property type="entry name" value="PTS system, fructose specific IIABC component"/>
    <property type="match status" value="1"/>
</dbReference>
<sequence>MRIVDALSLKAICIDIKAVNKEQVLEELVDLLILGGGLKKNDKMEVLNKIKDRESLGSTGIGKGIGIPHTKNGCVKKMCAAVGVSKKGIDFKSLDGEPTFIFFILIAPNEEPGQHLKTLAKVSRLLDDRFVRERLRTAKTAQDVSNVLEEEERKIV</sequence>
<feature type="domain" description="PTS EIIA type-2" evidence="3">
    <location>
        <begin position="5"/>
        <end position="151"/>
    </location>
</feature>
<dbReference type="Proteomes" id="UP000033428">
    <property type="component" value="Unassembled WGS sequence"/>
</dbReference>
<protein>
    <submittedName>
        <fullName evidence="4">PTS transporter subunit IIA-like nitrogen-regulatory protein PtsN</fullName>
    </submittedName>
</protein>
<organism evidence="4 5">
    <name type="scientific">Candidatus Omnitrophus magneticus</name>
    <dbReference type="NCBI Taxonomy" id="1609969"/>
    <lineage>
        <taxon>Bacteria</taxon>
        <taxon>Pseudomonadati</taxon>
        <taxon>Candidatus Omnitrophota</taxon>
        <taxon>Candidatus Omnitrophus</taxon>
    </lineage>
</organism>
<evidence type="ECO:0000256" key="2">
    <source>
        <dbReference type="ARBA" id="ARBA00022679"/>
    </source>
</evidence>
<dbReference type="CDD" id="cd00211">
    <property type="entry name" value="PTS_IIA_fru"/>
    <property type="match status" value="1"/>
</dbReference>
<dbReference type="GO" id="GO:0005737">
    <property type="term" value="C:cytoplasm"/>
    <property type="evidence" value="ECO:0007669"/>
    <property type="project" value="UniProtKB-SubCell"/>
</dbReference>
<comment type="subcellular location">
    <subcellularLocation>
        <location evidence="1">Cytoplasm</location>
    </subcellularLocation>
</comment>
<evidence type="ECO:0000256" key="1">
    <source>
        <dbReference type="ARBA" id="ARBA00004496"/>
    </source>
</evidence>
<keyword evidence="2" id="KW-0808">Transferase</keyword>
<evidence type="ECO:0000259" key="3">
    <source>
        <dbReference type="PROSITE" id="PS51094"/>
    </source>
</evidence>